<dbReference type="RefSeq" id="WP_036061943.1">
    <property type="nucleotide sequence ID" value="NZ_AODM01000005.1"/>
</dbReference>
<organism evidence="1 2">
    <name type="scientific">Listeria fleischmannii FSL S10-1203</name>
    <dbReference type="NCBI Taxonomy" id="1265822"/>
    <lineage>
        <taxon>Bacteria</taxon>
        <taxon>Bacillati</taxon>
        <taxon>Bacillota</taxon>
        <taxon>Bacilli</taxon>
        <taxon>Bacillales</taxon>
        <taxon>Listeriaceae</taxon>
        <taxon>Listeria</taxon>
    </lineage>
</organism>
<dbReference type="EMBL" id="AODM01000005">
    <property type="protein sequence ID" value="EUJ64846.1"/>
    <property type="molecule type" value="Genomic_DNA"/>
</dbReference>
<protein>
    <submittedName>
        <fullName evidence="1">Bacteriophage protein</fullName>
    </submittedName>
</protein>
<gene>
    <name evidence="1" type="ORF">MCOL2_01595</name>
</gene>
<comment type="caution">
    <text evidence="1">The sequence shown here is derived from an EMBL/GenBank/DDBJ whole genome shotgun (WGS) entry which is preliminary data.</text>
</comment>
<reference evidence="1 2" key="1">
    <citation type="submission" date="2012-12" db="EMBL/GenBank/DDBJ databases">
        <title>Novel taxa of Listeriaceae from agricultural environments in the United States.</title>
        <authorList>
            <person name="den Bakker H.C."/>
            <person name="Allred A."/>
            <person name="Warchocki S."/>
            <person name="Wright E.M."/>
            <person name="Burrell A."/>
            <person name="Nightingale K.K."/>
            <person name="Kephart D."/>
            <person name="Wiedmann M."/>
        </authorList>
    </citation>
    <scope>NUCLEOTIDE SEQUENCE [LARGE SCALE GENOMIC DNA]</scope>
    <source>
        <strain evidence="1 2">FSL S10-1203</strain>
    </source>
</reference>
<name>W7DX69_9LIST</name>
<sequence length="292" mass="34288">MKTIFCQPASTKFKWQLQVALHNLKKHGIKSKDIVLLFLQENSEVVRYFEQLGYEVHAYSGANISYLPAIKPFLWSEYLKEDPTRENETYFYLDSDVILREKINFRTARAKEDMWICSDCNGYLNLDYIRQCKNGEQILNDMAQIVGVTVESLETINKNSGGAQWLIKNPKADYWEKVYADSIKLYNYLSKAQSNIQAWTAEMWAQLWNMMFFNIGPKVHKELDFCWATDDIKKWDQVKIYHDAGVTKESKDLFFKGKYNQRSPFGEDLSFVNPKKCSYRYVQEIQETAGEL</sequence>
<proteinExistence type="predicted"/>
<accession>W7DX69</accession>
<dbReference type="Proteomes" id="UP000019241">
    <property type="component" value="Unassembled WGS sequence"/>
</dbReference>
<dbReference type="AlphaFoldDB" id="W7DX69"/>
<dbReference type="PATRIC" id="fig|1265822.4.peg.325"/>
<evidence type="ECO:0000313" key="2">
    <source>
        <dbReference type="Proteomes" id="UP000019241"/>
    </source>
</evidence>
<evidence type="ECO:0000313" key="1">
    <source>
        <dbReference type="EMBL" id="EUJ64846.1"/>
    </source>
</evidence>